<dbReference type="Pfam" id="PF12867">
    <property type="entry name" value="DinB_2"/>
    <property type="match status" value="1"/>
</dbReference>
<evidence type="ECO:0000313" key="2">
    <source>
        <dbReference type="EMBL" id="OUJ71800.1"/>
    </source>
</evidence>
<dbReference type="PANTHER" id="PTHR48098:SF6">
    <property type="entry name" value="FERRI-BACILLIBACTIN ESTERASE BESA"/>
    <property type="match status" value="1"/>
</dbReference>
<dbReference type="AlphaFoldDB" id="A0A243W8W2"/>
<dbReference type="Gene3D" id="3.40.50.1820">
    <property type="entry name" value="alpha/beta hydrolase"/>
    <property type="match status" value="1"/>
</dbReference>
<dbReference type="PANTHER" id="PTHR48098">
    <property type="entry name" value="ENTEROCHELIN ESTERASE-RELATED"/>
    <property type="match status" value="1"/>
</dbReference>
<keyword evidence="3" id="KW-1185">Reference proteome</keyword>
<gene>
    <name evidence="2" type="ORF">BXP70_20835</name>
</gene>
<dbReference type="EMBL" id="MTSE01000014">
    <property type="protein sequence ID" value="OUJ71800.1"/>
    <property type="molecule type" value="Genomic_DNA"/>
</dbReference>
<evidence type="ECO:0000259" key="1">
    <source>
        <dbReference type="Pfam" id="PF12867"/>
    </source>
</evidence>
<accession>A0A243W8W2</accession>
<dbReference type="SUPFAM" id="SSF109854">
    <property type="entry name" value="DinB/YfiT-like putative metalloenzymes"/>
    <property type="match status" value="1"/>
</dbReference>
<feature type="domain" description="DinB-like" evidence="1">
    <location>
        <begin position="366"/>
        <end position="493"/>
    </location>
</feature>
<dbReference type="SUPFAM" id="SSF53474">
    <property type="entry name" value="alpha/beta-Hydrolases"/>
    <property type="match status" value="1"/>
</dbReference>
<proteinExistence type="predicted"/>
<sequence>MSQYFSTQRQTVTVVRNQSLDSVPLERTVRLDIVLPPHYDPAAGPYPVLYLNDGQDLNRLRLPATLNGLYRRQALRPFVLVAIHAGERIREYGTAARPDFLNRGEKAGLYTEFMLRELLPSVQAQYHVSADPRQVVVAGFSLSGLSAFDLVWHHPEAARRAGVFSGSFWWRSRALSEGYTDADRIMHNLVRHGQPHAEHQFWLQTGTQDETNDRNHNGIIDSIEDTLDIMATLARVGLPEPSVRYVEVVDGRHNQHTWAHVMPDFLQWAFGVDARSGWQISRPPMKAIPSHHWESTRRMLNRRHPRVRKRNNSRYLTAAPASSAPMNPITTRPAPGEYLAYYQTYISYIPEHADPIAQLQTQFWQVQQLTNMLTDEQANLAYAPGKWTIKEVLLHILDTERIMAYRALRFARSDQQNLPGFEQDDYVPNSGANDRPLPDIMAEYAATRAATVALFRTFTPTQLDRAGTANNGPASVRALTYIVPGHEAHHLAVLRERYLPLLAH</sequence>
<organism evidence="2 3">
    <name type="scientific">Hymenobacter crusticola</name>
    <dbReference type="NCBI Taxonomy" id="1770526"/>
    <lineage>
        <taxon>Bacteria</taxon>
        <taxon>Pseudomonadati</taxon>
        <taxon>Bacteroidota</taxon>
        <taxon>Cytophagia</taxon>
        <taxon>Cytophagales</taxon>
        <taxon>Hymenobacteraceae</taxon>
        <taxon>Hymenobacter</taxon>
    </lineage>
</organism>
<dbReference type="Gene3D" id="1.20.120.450">
    <property type="entry name" value="dinb family like domain"/>
    <property type="match status" value="1"/>
</dbReference>
<dbReference type="Proteomes" id="UP000194873">
    <property type="component" value="Unassembled WGS sequence"/>
</dbReference>
<dbReference type="InterPro" id="IPR000801">
    <property type="entry name" value="Esterase-like"/>
</dbReference>
<name>A0A243W8W2_9BACT</name>
<comment type="caution">
    <text evidence="2">The sequence shown here is derived from an EMBL/GenBank/DDBJ whole genome shotgun (WGS) entry which is preliminary data.</text>
</comment>
<dbReference type="InterPro" id="IPR024775">
    <property type="entry name" value="DinB-like"/>
</dbReference>
<dbReference type="Pfam" id="PF00756">
    <property type="entry name" value="Esterase"/>
    <property type="match status" value="1"/>
</dbReference>
<dbReference type="InterPro" id="IPR034660">
    <property type="entry name" value="DinB/YfiT-like"/>
</dbReference>
<evidence type="ECO:0000313" key="3">
    <source>
        <dbReference type="Proteomes" id="UP000194873"/>
    </source>
</evidence>
<protein>
    <recommendedName>
        <fullName evidence="1">DinB-like domain-containing protein</fullName>
    </recommendedName>
</protein>
<dbReference type="RefSeq" id="WP_245849702.1">
    <property type="nucleotide sequence ID" value="NZ_MTSE01000014.1"/>
</dbReference>
<dbReference type="InterPro" id="IPR050583">
    <property type="entry name" value="Mycobacterial_A85_antigen"/>
</dbReference>
<reference evidence="2 3" key="1">
    <citation type="submission" date="2017-01" db="EMBL/GenBank/DDBJ databases">
        <title>A new Hymenobacter.</title>
        <authorList>
            <person name="Liang Y."/>
            <person name="Feng F."/>
        </authorList>
    </citation>
    <scope>NUCLEOTIDE SEQUENCE [LARGE SCALE GENOMIC DNA]</scope>
    <source>
        <strain evidence="2">MIMBbqt21</strain>
    </source>
</reference>
<dbReference type="InterPro" id="IPR029058">
    <property type="entry name" value="AB_hydrolase_fold"/>
</dbReference>